<evidence type="ECO:0000313" key="2">
    <source>
        <dbReference type="EMBL" id="UKK00420.2"/>
    </source>
</evidence>
<reference evidence="2" key="1">
    <citation type="submission" date="2022-07" db="EMBL/GenBank/DDBJ databases">
        <title>Evaluation of T. orientalis genome assembly methods using nanopore sequencing and analysis of variation between genomes.</title>
        <authorList>
            <person name="Yam J."/>
            <person name="Micallef M.L."/>
            <person name="Liu M."/>
            <person name="Djordjevic S.P."/>
            <person name="Bogema D.R."/>
            <person name="Jenkins C."/>
        </authorList>
    </citation>
    <scope>NUCLEOTIDE SEQUENCE</scope>
    <source>
        <strain evidence="2">Goon Nure</strain>
    </source>
</reference>
<gene>
    <name evidence="2" type="ORF">MACK_000492</name>
</gene>
<dbReference type="AlphaFoldDB" id="A0A976M9X9"/>
<feature type="signal peptide" evidence="1">
    <location>
        <begin position="1"/>
        <end position="16"/>
    </location>
</feature>
<organism evidence="2 3">
    <name type="scientific">Theileria orientalis</name>
    <dbReference type="NCBI Taxonomy" id="68886"/>
    <lineage>
        <taxon>Eukaryota</taxon>
        <taxon>Sar</taxon>
        <taxon>Alveolata</taxon>
        <taxon>Apicomplexa</taxon>
        <taxon>Aconoidasida</taxon>
        <taxon>Piroplasmida</taxon>
        <taxon>Theileriidae</taxon>
        <taxon>Theileria</taxon>
    </lineage>
</organism>
<dbReference type="EMBL" id="CP056069">
    <property type="protein sequence ID" value="UKK00420.2"/>
    <property type="molecule type" value="Genomic_DNA"/>
</dbReference>
<evidence type="ECO:0000313" key="3">
    <source>
        <dbReference type="Proteomes" id="UP000244811"/>
    </source>
</evidence>
<feature type="chain" id="PRO_5037432722" evidence="1">
    <location>
        <begin position="17"/>
        <end position="184"/>
    </location>
</feature>
<accession>A0A976M9X9</accession>
<dbReference type="Proteomes" id="UP000244811">
    <property type="component" value="Chromosome 1"/>
</dbReference>
<protein>
    <submittedName>
        <fullName evidence="2">Uncharacterized protein</fullName>
    </submittedName>
</protein>
<proteinExistence type="predicted"/>
<sequence>MKLLVGFIISISSILAEPADLASSFTHSKLAVNYSVLESLGADFSAPRMRFVHMVPKNEFLSHFTGGLGCTDHRGVLKEHKFLRLDEGDKLVELMLLSNARKWFVTLMGVWTPHSDNLVYRHYGGVKGENVKYFSTLEELVDFVDENLDLDHVRVFRKLLQKGLTAHVMTLKLHEKLLSRLKFA</sequence>
<name>A0A976M9X9_THEOR</name>
<keyword evidence="1" id="KW-0732">Signal</keyword>
<evidence type="ECO:0000256" key="1">
    <source>
        <dbReference type="SAM" id="SignalP"/>
    </source>
</evidence>